<keyword evidence="4" id="KW-0812">Transmembrane</keyword>
<dbReference type="Gene3D" id="3.30.470.20">
    <property type="entry name" value="ATP-grasp fold, B domain"/>
    <property type="match status" value="1"/>
</dbReference>
<evidence type="ECO:0008006" key="6">
    <source>
        <dbReference type="Google" id="ProtNLM"/>
    </source>
</evidence>
<dbReference type="GO" id="GO:0070740">
    <property type="term" value="F:tubulin-glutamic acid ligase activity"/>
    <property type="evidence" value="ECO:0007669"/>
    <property type="project" value="TreeGrafter"/>
</dbReference>
<protein>
    <recommendedName>
        <fullName evidence="6">Tubulin-tyrosine ligase family protein</fullName>
    </recommendedName>
</protein>
<keyword evidence="3" id="KW-0067">ATP-binding</keyword>
<dbReference type="GO" id="GO:0000226">
    <property type="term" value="P:microtubule cytoskeleton organization"/>
    <property type="evidence" value="ECO:0007669"/>
    <property type="project" value="TreeGrafter"/>
</dbReference>
<reference evidence="5" key="1">
    <citation type="journal article" date="2020" name="Nature">
        <title>Giant virus diversity and host interactions through global metagenomics.</title>
        <authorList>
            <person name="Schulz F."/>
            <person name="Roux S."/>
            <person name="Paez-Espino D."/>
            <person name="Jungbluth S."/>
            <person name="Walsh D.A."/>
            <person name="Denef V.J."/>
            <person name="McMahon K.D."/>
            <person name="Konstantinidis K.T."/>
            <person name="Eloe-Fadrosh E.A."/>
            <person name="Kyrpides N.C."/>
            <person name="Woyke T."/>
        </authorList>
    </citation>
    <scope>NUCLEOTIDE SEQUENCE</scope>
    <source>
        <strain evidence="5">GVMAG-M-3300001351-8</strain>
    </source>
</reference>
<proteinExistence type="predicted"/>
<keyword evidence="4" id="KW-1133">Transmembrane helix</keyword>
<dbReference type="GO" id="GO:0015631">
    <property type="term" value="F:tubulin binding"/>
    <property type="evidence" value="ECO:0007669"/>
    <property type="project" value="TreeGrafter"/>
</dbReference>
<dbReference type="Pfam" id="PF03133">
    <property type="entry name" value="TTL"/>
    <property type="match status" value="1"/>
</dbReference>
<dbReference type="PROSITE" id="PS51221">
    <property type="entry name" value="TTL"/>
    <property type="match status" value="1"/>
</dbReference>
<name>A0A6C0EJL2_9ZZZZ</name>
<dbReference type="GO" id="GO:0036064">
    <property type="term" value="C:ciliary basal body"/>
    <property type="evidence" value="ECO:0007669"/>
    <property type="project" value="TreeGrafter"/>
</dbReference>
<evidence type="ECO:0000313" key="5">
    <source>
        <dbReference type="EMBL" id="QHT29198.1"/>
    </source>
</evidence>
<dbReference type="AlphaFoldDB" id="A0A6C0EJL2"/>
<dbReference type="PANTHER" id="PTHR12241">
    <property type="entry name" value="TUBULIN POLYGLUTAMYLASE"/>
    <property type="match status" value="1"/>
</dbReference>
<evidence type="ECO:0000256" key="4">
    <source>
        <dbReference type="SAM" id="Phobius"/>
    </source>
</evidence>
<organism evidence="5">
    <name type="scientific">viral metagenome</name>
    <dbReference type="NCBI Taxonomy" id="1070528"/>
    <lineage>
        <taxon>unclassified sequences</taxon>
        <taxon>metagenomes</taxon>
        <taxon>organismal metagenomes</taxon>
    </lineage>
</organism>
<evidence type="ECO:0000256" key="2">
    <source>
        <dbReference type="ARBA" id="ARBA00022741"/>
    </source>
</evidence>
<keyword evidence="2" id="KW-0547">Nucleotide-binding</keyword>
<dbReference type="GO" id="GO:0005524">
    <property type="term" value="F:ATP binding"/>
    <property type="evidence" value="ECO:0007669"/>
    <property type="project" value="UniProtKB-KW"/>
</dbReference>
<dbReference type="InterPro" id="IPR004344">
    <property type="entry name" value="TTL/TTLL_fam"/>
</dbReference>
<accession>A0A6C0EJL2</accession>
<keyword evidence="1" id="KW-0436">Ligase</keyword>
<dbReference type="PANTHER" id="PTHR12241:SF147">
    <property type="entry name" value="TUBULIN POLYGLUTAMYLASE TTLL7"/>
    <property type="match status" value="1"/>
</dbReference>
<evidence type="ECO:0000256" key="1">
    <source>
        <dbReference type="ARBA" id="ARBA00022598"/>
    </source>
</evidence>
<feature type="transmembrane region" description="Helical" evidence="4">
    <location>
        <begin position="6"/>
        <end position="22"/>
    </location>
</feature>
<sequence length="368" mass="43645">MDYYLFIIIIIIIIVFLYTKYTKYIKYHQSEKPQSLTYCKHGDNKNNSILQEVLDNNHIVKNNYNWDIYIPSSYTHIETELIKLVVNNPQQKIFGISGCDKMVAKDNLWYFFRKKLGRKETIKYLPITYILKNPTDIKLFNKEYNPKTIYLLKKNIQRKLGIKLTRDKDEIMRGDKKGYVVAQQYIENLYLINNRKINLRIYLFVISKDGVNSWYISKLGKCIYTNKDYKKDDSLKDPEVHLTSLNLSKDIYKILPLSLQGLRQYLGDSDYNRLFKRIINLMKKCKYVFNDLLGSTQNTNTHFQLFGVDIVFTDLMMPYLLELNKGPQMSPINKLDHQIKTKIYSDIFNLVGIHLKDINKNKNSFIKI</sequence>
<evidence type="ECO:0000256" key="3">
    <source>
        <dbReference type="ARBA" id="ARBA00022840"/>
    </source>
</evidence>
<dbReference type="EMBL" id="MN738871">
    <property type="protein sequence ID" value="QHT29198.1"/>
    <property type="molecule type" value="Genomic_DNA"/>
</dbReference>
<keyword evidence="4" id="KW-0472">Membrane</keyword>